<evidence type="ECO:0000256" key="2">
    <source>
        <dbReference type="SAM" id="SignalP"/>
    </source>
</evidence>
<evidence type="ECO:0000313" key="4">
    <source>
        <dbReference type="Proteomes" id="UP000827092"/>
    </source>
</evidence>
<dbReference type="AlphaFoldDB" id="A0AAV6ULH5"/>
<proteinExistence type="predicted"/>
<protein>
    <recommendedName>
        <fullName evidence="5">Secreted protein</fullName>
    </recommendedName>
</protein>
<feature type="region of interest" description="Disordered" evidence="1">
    <location>
        <begin position="88"/>
        <end position="112"/>
    </location>
</feature>
<evidence type="ECO:0000313" key="3">
    <source>
        <dbReference type="EMBL" id="KAG8184508.1"/>
    </source>
</evidence>
<gene>
    <name evidence="3" type="ORF">JTE90_002354</name>
</gene>
<evidence type="ECO:0008006" key="5">
    <source>
        <dbReference type="Google" id="ProtNLM"/>
    </source>
</evidence>
<dbReference type="Proteomes" id="UP000827092">
    <property type="component" value="Unassembled WGS sequence"/>
</dbReference>
<comment type="caution">
    <text evidence="3">The sequence shown here is derived from an EMBL/GenBank/DDBJ whole genome shotgun (WGS) entry which is preliminary data.</text>
</comment>
<feature type="compositionally biased region" description="Low complexity" evidence="1">
    <location>
        <begin position="36"/>
        <end position="50"/>
    </location>
</feature>
<reference evidence="3 4" key="1">
    <citation type="journal article" date="2022" name="Nat. Ecol. Evol.">
        <title>A masculinizing supergene underlies an exaggerated male reproductive morph in a spider.</title>
        <authorList>
            <person name="Hendrickx F."/>
            <person name="De Corte Z."/>
            <person name="Sonet G."/>
            <person name="Van Belleghem S.M."/>
            <person name="Kostlbacher S."/>
            <person name="Vangestel C."/>
        </authorList>
    </citation>
    <scope>NUCLEOTIDE SEQUENCE [LARGE SCALE GENOMIC DNA]</scope>
    <source>
        <strain evidence="3">W744_W776</strain>
    </source>
</reference>
<feature type="chain" id="PRO_5043372455" description="Secreted protein" evidence="2">
    <location>
        <begin position="18"/>
        <end position="112"/>
    </location>
</feature>
<keyword evidence="4" id="KW-1185">Reference proteome</keyword>
<feature type="region of interest" description="Disordered" evidence="1">
    <location>
        <begin position="17"/>
        <end position="52"/>
    </location>
</feature>
<feature type="signal peptide" evidence="2">
    <location>
        <begin position="1"/>
        <end position="17"/>
    </location>
</feature>
<organism evidence="3 4">
    <name type="scientific">Oedothorax gibbosus</name>
    <dbReference type="NCBI Taxonomy" id="931172"/>
    <lineage>
        <taxon>Eukaryota</taxon>
        <taxon>Metazoa</taxon>
        <taxon>Ecdysozoa</taxon>
        <taxon>Arthropoda</taxon>
        <taxon>Chelicerata</taxon>
        <taxon>Arachnida</taxon>
        <taxon>Araneae</taxon>
        <taxon>Araneomorphae</taxon>
        <taxon>Entelegynae</taxon>
        <taxon>Araneoidea</taxon>
        <taxon>Linyphiidae</taxon>
        <taxon>Erigoninae</taxon>
        <taxon>Oedothorax</taxon>
    </lineage>
</organism>
<evidence type="ECO:0000256" key="1">
    <source>
        <dbReference type="SAM" id="MobiDB-lite"/>
    </source>
</evidence>
<dbReference type="EMBL" id="JAFNEN010000372">
    <property type="protein sequence ID" value="KAG8184508.1"/>
    <property type="molecule type" value="Genomic_DNA"/>
</dbReference>
<keyword evidence="2" id="KW-0732">Signal</keyword>
<feature type="compositionally biased region" description="Gly residues" evidence="1">
    <location>
        <begin position="99"/>
        <end position="112"/>
    </location>
</feature>
<sequence>MLGFVLHRLVTLSGVTGDSLARGAGGNRRDCHGDESSSGAAQSRGRAQSQKLVSWTRAGSGPALGKVRHWVLHSLRALQVWHRIKRGTYKPPRQKDGKNWGGGAEVAKNKGG</sequence>
<accession>A0AAV6ULH5</accession>
<name>A0AAV6ULH5_9ARAC</name>